<evidence type="ECO:0000313" key="1">
    <source>
        <dbReference type="EMBL" id="VVN23307.1"/>
    </source>
</evidence>
<name>A0A5E6R4I8_PSEFL</name>
<dbReference type="Proteomes" id="UP000399692">
    <property type="component" value="Unassembled WGS sequence"/>
</dbReference>
<evidence type="ECO:0000313" key="2">
    <source>
        <dbReference type="Proteomes" id="UP000399692"/>
    </source>
</evidence>
<organism evidence="1 2">
    <name type="scientific">Pseudomonas fluorescens</name>
    <dbReference type="NCBI Taxonomy" id="294"/>
    <lineage>
        <taxon>Bacteria</taxon>
        <taxon>Pseudomonadati</taxon>
        <taxon>Pseudomonadota</taxon>
        <taxon>Gammaproteobacteria</taxon>
        <taxon>Pseudomonadales</taxon>
        <taxon>Pseudomonadaceae</taxon>
        <taxon>Pseudomonas</taxon>
    </lineage>
</organism>
<gene>
    <name evidence="1" type="ORF">PS631_04498</name>
</gene>
<accession>A0A5E6R4I8</accession>
<dbReference type="AlphaFoldDB" id="A0A5E6R4I8"/>
<dbReference type="EMBL" id="CABVHF010000022">
    <property type="protein sequence ID" value="VVN23307.1"/>
    <property type="molecule type" value="Genomic_DNA"/>
</dbReference>
<reference evidence="1 2" key="1">
    <citation type="submission" date="2019-09" db="EMBL/GenBank/DDBJ databases">
        <authorList>
            <person name="Chandra G."/>
            <person name="Truman W A."/>
        </authorList>
    </citation>
    <scope>NUCLEOTIDE SEQUENCE [LARGE SCALE GENOMIC DNA]</scope>
    <source>
        <strain evidence="1">PS631</strain>
    </source>
</reference>
<sequence length="90" mass="10362">MLRGFPTQREVTRCGVLQVGAGMRLMICLAGLLLAVPLKRNLILVIRRGYVKKNYCQFFLEMNLFHHEYSSQQQKTKQKPKKEPQSAALV</sequence>
<proteinExistence type="predicted"/>
<protein>
    <submittedName>
        <fullName evidence="1">Uncharacterized protein</fullName>
    </submittedName>
</protein>